<dbReference type="InterPro" id="IPR006311">
    <property type="entry name" value="TAT_signal"/>
</dbReference>
<sequence>MAPRQITSTILLASFLGLSSTTQAFTAAPAPGFRAATSLAAANNEPTPSVSRRRLLERAGAFAAAAVFAPVTAASALDMEAFANSQIEADIKNCDPKRDPKCIPKLNADEALCKYGQSGSARGEACKRVKAAGGDISQKPQGKALGGAYAM</sequence>
<dbReference type="OrthoDB" id="43371at2759"/>
<protein>
    <submittedName>
        <fullName evidence="2">Uncharacterized protein</fullName>
    </submittedName>
</protein>
<evidence type="ECO:0000313" key="3">
    <source>
        <dbReference type="Proteomes" id="UP000291116"/>
    </source>
</evidence>
<feature type="signal peptide" evidence="1">
    <location>
        <begin position="1"/>
        <end position="24"/>
    </location>
</feature>
<dbReference type="EMBL" id="CAACVS010000171">
    <property type="protein sequence ID" value="VEU38517.1"/>
    <property type="molecule type" value="Genomic_DNA"/>
</dbReference>
<keyword evidence="3" id="KW-1185">Reference proteome</keyword>
<dbReference type="Proteomes" id="UP000291116">
    <property type="component" value="Unassembled WGS sequence"/>
</dbReference>
<accession>A0A448Z8X3</accession>
<proteinExistence type="predicted"/>
<name>A0A448Z8X3_9STRA</name>
<feature type="chain" id="PRO_5019207155" evidence="1">
    <location>
        <begin position="25"/>
        <end position="151"/>
    </location>
</feature>
<evidence type="ECO:0000256" key="1">
    <source>
        <dbReference type="SAM" id="SignalP"/>
    </source>
</evidence>
<keyword evidence="1" id="KW-0732">Signal</keyword>
<evidence type="ECO:0000313" key="2">
    <source>
        <dbReference type="EMBL" id="VEU38517.1"/>
    </source>
</evidence>
<organism evidence="2 3">
    <name type="scientific">Pseudo-nitzschia multistriata</name>
    <dbReference type="NCBI Taxonomy" id="183589"/>
    <lineage>
        <taxon>Eukaryota</taxon>
        <taxon>Sar</taxon>
        <taxon>Stramenopiles</taxon>
        <taxon>Ochrophyta</taxon>
        <taxon>Bacillariophyta</taxon>
        <taxon>Bacillariophyceae</taxon>
        <taxon>Bacillariophycidae</taxon>
        <taxon>Bacillariales</taxon>
        <taxon>Bacillariaceae</taxon>
        <taxon>Pseudo-nitzschia</taxon>
    </lineage>
</organism>
<reference evidence="2 3" key="1">
    <citation type="submission" date="2019-01" db="EMBL/GenBank/DDBJ databases">
        <authorList>
            <person name="Ferrante I. M."/>
        </authorList>
    </citation>
    <scope>NUCLEOTIDE SEQUENCE [LARGE SCALE GENOMIC DNA]</scope>
    <source>
        <strain evidence="2 3">B856</strain>
    </source>
</reference>
<dbReference type="PROSITE" id="PS51318">
    <property type="entry name" value="TAT"/>
    <property type="match status" value="1"/>
</dbReference>
<gene>
    <name evidence="2" type="ORF">PSNMU_V1.4_AUG-EV-PASAV3_0052900</name>
</gene>
<dbReference type="AlphaFoldDB" id="A0A448Z8X3"/>